<dbReference type="CDD" id="cd20215">
    <property type="entry name" value="PFM_LSL-like"/>
    <property type="match status" value="1"/>
</dbReference>
<dbReference type="GeneID" id="85358437"/>
<accession>A0AA39TXF6</accession>
<dbReference type="SUPFAM" id="SSF56973">
    <property type="entry name" value="Aerolisin/ETX pore-forming domain"/>
    <property type="match status" value="1"/>
</dbReference>
<dbReference type="PANTHER" id="PTHR39244:SF5">
    <property type="entry name" value="NATTERIN-3-LIKE"/>
    <property type="match status" value="1"/>
</dbReference>
<dbReference type="RefSeq" id="XP_060339021.1">
    <property type="nucleotide sequence ID" value="XM_060474889.1"/>
</dbReference>
<dbReference type="Proteomes" id="UP001175211">
    <property type="component" value="Unassembled WGS sequence"/>
</dbReference>
<dbReference type="Pfam" id="PF03318">
    <property type="entry name" value="ETX_MTX2"/>
    <property type="match status" value="1"/>
</dbReference>
<name>A0AA39TXF6_ARMTA</name>
<protein>
    <submittedName>
        <fullName evidence="1">Uncharacterized protein</fullName>
    </submittedName>
</protein>
<dbReference type="InterPro" id="IPR053237">
    <property type="entry name" value="Natterin_C"/>
</dbReference>
<proteinExistence type="predicted"/>
<evidence type="ECO:0000313" key="1">
    <source>
        <dbReference type="EMBL" id="KAK0469228.1"/>
    </source>
</evidence>
<keyword evidence="2" id="KW-1185">Reference proteome</keyword>
<comment type="caution">
    <text evidence="1">The sequence shown here is derived from an EMBL/GenBank/DDBJ whole genome shotgun (WGS) entry which is preliminary data.</text>
</comment>
<dbReference type="AlphaFoldDB" id="A0AA39TXF6"/>
<dbReference type="Gene3D" id="2.80.10.50">
    <property type="match status" value="1"/>
</dbReference>
<organism evidence="1 2">
    <name type="scientific">Armillaria tabescens</name>
    <name type="common">Ringless honey mushroom</name>
    <name type="synonym">Agaricus tabescens</name>
    <dbReference type="NCBI Taxonomy" id="1929756"/>
    <lineage>
        <taxon>Eukaryota</taxon>
        <taxon>Fungi</taxon>
        <taxon>Dikarya</taxon>
        <taxon>Basidiomycota</taxon>
        <taxon>Agaricomycotina</taxon>
        <taxon>Agaricomycetes</taxon>
        <taxon>Agaricomycetidae</taxon>
        <taxon>Agaricales</taxon>
        <taxon>Marasmiineae</taxon>
        <taxon>Physalacriaceae</taxon>
        <taxon>Desarmillaria</taxon>
    </lineage>
</organism>
<gene>
    <name evidence="1" type="ORF">EV420DRAFT_15892</name>
</gene>
<dbReference type="CDD" id="cd23424">
    <property type="entry name" value="beta-trefoil_Ricin_BEL-like"/>
    <property type="match status" value="1"/>
</dbReference>
<sequence>MYIPPQGIYFRLLGRVSQCVLFARNGPEPLVWQYKGPEYEDQLFTLIHGTGSHAGLYAIKSKCTGKVLFSRGSPPPRVGQIEGDGAHPDNWFDLEEGSGKYAGGFRILCSSTGLVLYSRTNAEPLFGNHPKADVAADQYFSFIFEDMIVKSVDYKLELGKILNVTPHVLANQTLRNNSDREQEMAFDFSENVTQTSLFEYTTGFTVSVGTEFSVGIPLVAEGKISVSTTLNNEWRFGIQNTFSKTYTAHFPVKAGPQQTVHAVSTVQQGTLDVPYTMHLASKSAGVKVEMEGVWRGVSTWELHHDISVV</sequence>
<dbReference type="InterPro" id="IPR004991">
    <property type="entry name" value="Aerolysin-like"/>
</dbReference>
<dbReference type="Gene3D" id="2.170.15.10">
    <property type="entry name" value="Proaerolysin, chain A, domain 3"/>
    <property type="match status" value="1"/>
</dbReference>
<evidence type="ECO:0000313" key="2">
    <source>
        <dbReference type="Proteomes" id="UP001175211"/>
    </source>
</evidence>
<reference evidence="1" key="1">
    <citation type="submission" date="2023-06" db="EMBL/GenBank/DDBJ databases">
        <authorList>
            <consortium name="Lawrence Berkeley National Laboratory"/>
            <person name="Ahrendt S."/>
            <person name="Sahu N."/>
            <person name="Indic B."/>
            <person name="Wong-Bajracharya J."/>
            <person name="Merenyi Z."/>
            <person name="Ke H.-M."/>
            <person name="Monk M."/>
            <person name="Kocsube S."/>
            <person name="Drula E."/>
            <person name="Lipzen A."/>
            <person name="Balint B."/>
            <person name="Henrissat B."/>
            <person name="Andreopoulos B."/>
            <person name="Martin F.M."/>
            <person name="Harder C.B."/>
            <person name="Rigling D."/>
            <person name="Ford K.L."/>
            <person name="Foster G.D."/>
            <person name="Pangilinan J."/>
            <person name="Papanicolaou A."/>
            <person name="Barry K."/>
            <person name="LaButti K."/>
            <person name="Viragh M."/>
            <person name="Koriabine M."/>
            <person name="Yan M."/>
            <person name="Riley R."/>
            <person name="Champramary S."/>
            <person name="Plett K.L."/>
            <person name="Tsai I.J."/>
            <person name="Slot J."/>
            <person name="Sipos G."/>
            <person name="Plett J."/>
            <person name="Nagy L.G."/>
            <person name="Grigoriev I.V."/>
        </authorList>
    </citation>
    <scope>NUCLEOTIDE SEQUENCE</scope>
    <source>
        <strain evidence="1">CCBAS 213</strain>
    </source>
</reference>
<dbReference type="EMBL" id="JAUEPS010000001">
    <property type="protein sequence ID" value="KAK0469228.1"/>
    <property type="molecule type" value="Genomic_DNA"/>
</dbReference>
<dbReference type="PANTHER" id="PTHR39244">
    <property type="entry name" value="NATTERIN-4"/>
    <property type="match status" value="1"/>
</dbReference>